<dbReference type="EMBL" id="KK207855">
    <property type="protein sequence ID" value="EZF52228.1"/>
    <property type="molecule type" value="Genomic_DNA"/>
</dbReference>
<dbReference type="Proteomes" id="UP000023758">
    <property type="component" value="Unassembled WGS sequence"/>
</dbReference>
<proteinExistence type="predicted"/>
<sequence>MLMPEKKEKKTKKKNKRDSVSLTLTPYLLTCFPLSRRVLYDERMEEVSRFPGNQMKLLLSQVDTHAAQPRSASRPRVKVSQLRSVFLCLHLYPLRPPFSLLFLLLPFSFSHVILGRCLIVGGRWECSGRLWLLRNSFYLSNRTKTA</sequence>
<protein>
    <submittedName>
        <fullName evidence="2">Uncharacterized protein</fullName>
    </submittedName>
</protein>
<dbReference type="AlphaFoldDB" id="A0A022W2E0"/>
<organism evidence="2">
    <name type="scientific">Trichophyton rubrum CBS 288.86</name>
    <dbReference type="NCBI Taxonomy" id="1215330"/>
    <lineage>
        <taxon>Eukaryota</taxon>
        <taxon>Fungi</taxon>
        <taxon>Dikarya</taxon>
        <taxon>Ascomycota</taxon>
        <taxon>Pezizomycotina</taxon>
        <taxon>Eurotiomycetes</taxon>
        <taxon>Eurotiomycetidae</taxon>
        <taxon>Onygenales</taxon>
        <taxon>Arthrodermataceae</taxon>
        <taxon>Trichophyton</taxon>
    </lineage>
</organism>
<name>A0A022W2E0_TRIRU</name>
<keyword evidence="1" id="KW-0472">Membrane</keyword>
<accession>A0A022W2E0</accession>
<keyword evidence="1" id="KW-1133">Transmembrane helix</keyword>
<evidence type="ECO:0000256" key="1">
    <source>
        <dbReference type="SAM" id="Phobius"/>
    </source>
</evidence>
<gene>
    <name evidence="2" type="ORF">H103_04640</name>
</gene>
<evidence type="ECO:0000313" key="2">
    <source>
        <dbReference type="EMBL" id="EZF52228.1"/>
    </source>
</evidence>
<dbReference type="HOGENOM" id="CLU_1778788_0_0_1"/>
<reference evidence="2" key="1">
    <citation type="submission" date="2014-02" db="EMBL/GenBank/DDBJ databases">
        <title>The Genome Sequence of Trichophyton rubrum (morphotype fischeri) CBS 288.86.</title>
        <authorList>
            <consortium name="The Broad Institute Genomics Platform"/>
            <person name="Cuomo C.A."/>
            <person name="White T.C."/>
            <person name="Graser Y."/>
            <person name="Martinez-Rossi N."/>
            <person name="Heitman J."/>
            <person name="Young S.K."/>
            <person name="Zeng Q."/>
            <person name="Gargeya S."/>
            <person name="Abouelleil A."/>
            <person name="Alvarado L."/>
            <person name="Chapman S.B."/>
            <person name="Gainer-Dewar J."/>
            <person name="Goldberg J."/>
            <person name="Griggs A."/>
            <person name="Gujja S."/>
            <person name="Hansen M."/>
            <person name="Howarth C."/>
            <person name="Imamovic A."/>
            <person name="Larimer J."/>
            <person name="Martinez D."/>
            <person name="Murphy C."/>
            <person name="Pearson M.D."/>
            <person name="Persinoti G."/>
            <person name="Poon T."/>
            <person name="Priest M."/>
            <person name="Roberts A.D."/>
            <person name="Saif S."/>
            <person name="Shea T.D."/>
            <person name="Sykes S.N."/>
            <person name="Wortman J."/>
            <person name="Nusbaum C."/>
            <person name="Birren B."/>
        </authorList>
    </citation>
    <scope>NUCLEOTIDE SEQUENCE [LARGE SCALE GENOMIC DNA]</scope>
    <source>
        <strain evidence="2">CBS 288.86</strain>
    </source>
</reference>
<keyword evidence="1" id="KW-0812">Transmembrane</keyword>
<feature type="transmembrane region" description="Helical" evidence="1">
    <location>
        <begin position="98"/>
        <end position="119"/>
    </location>
</feature>